<gene>
    <name evidence="2" type="ORF">ALEPTO_LOCUS5462</name>
</gene>
<protein>
    <submittedName>
        <fullName evidence="2">3253_t:CDS:1</fullName>
    </submittedName>
</protein>
<feature type="non-terminal residue" evidence="2">
    <location>
        <position position="1"/>
    </location>
</feature>
<accession>A0A9N9FLQ4</accession>
<comment type="caution">
    <text evidence="2">The sequence shown here is derived from an EMBL/GenBank/DDBJ whole genome shotgun (WGS) entry which is preliminary data.</text>
</comment>
<reference evidence="2" key="1">
    <citation type="submission" date="2021-06" db="EMBL/GenBank/DDBJ databases">
        <authorList>
            <person name="Kallberg Y."/>
            <person name="Tangrot J."/>
            <person name="Rosling A."/>
        </authorList>
    </citation>
    <scope>NUCLEOTIDE SEQUENCE</scope>
    <source>
        <strain evidence="2">FL130A</strain>
    </source>
</reference>
<evidence type="ECO:0000313" key="2">
    <source>
        <dbReference type="EMBL" id="CAG8542133.1"/>
    </source>
</evidence>
<feature type="coiled-coil region" evidence="1">
    <location>
        <begin position="62"/>
        <end position="142"/>
    </location>
</feature>
<dbReference type="AlphaFoldDB" id="A0A9N9FLQ4"/>
<evidence type="ECO:0000313" key="3">
    <source>
        <dbReference type="Proteomes" id="UP000789508"/>
    </source>
</evidence>
<dbReference type="OrthoDB" id="2344771at2759"/>
<proteinExistence type="predicted"/>
<keyword evidence="1" id="KW-0175">Coiled coil</keyword>
<keyword evidence="3" id="KW-1185">Reference proteome</keyword>
<name>A0A9N9FLQ4_9GLOM</name>
<organism evidence="2 3">
    <name type="scientific">Ambispora leptoticha</name>
    <dbReference type="NCBI Taxonomy" id="144679"/>
    <lineage>
        <taxon>Eukaryota</taxon>
        <taxon>Fungi</taxon>
        <taxon>Fungi incertae sedis</taxon>
        <taxon>Mucoromycota</taxon>
        <taxon>Glomeromycotina</taxon>
        <taxon>Glomeromycetes</taxon>
        <taxon>Archaeosporales</taxon>
        <taxon>Ambisporaceae</taxon>
        <taxon>Ambispora</taxon>
    </lineage>
</organism>
<evidence type="ECO:0000256" key="1">
    <source>
        <dbReference type="SAM" id="Coils"/>
    </source>
</evidence>
<dbReference type="Proteomes" id="UP000789508">
    <property type="component" value="Unassembled WGS sequence"/>
</dbReference>
<dbReference type="EMBL" id="CAJVPS010001541">
    <property type="protein sequence ID" value="CAG8542133.1"/>
    <property type="molecule type" value="Genomic_DNA"/>
</dbReference>
<sequence length="529" mass="60904">LEDIDINEDFGYAEENGNAKQKIYDYEINQTLQQSLSQFKHQNSYKHCCQNKQSNEINTQEYNEISKKYSRLIKENEELKNNAEKLNRELQNKKEIWEQTNKKNQDIINNLNEEIESLKSVCNQNQEIIDNLSNEIVQYQSAFGDLINVRLDNQDPNNPVNLTKDVHKLREALYDFTFLKGKAYIINKDNVQQLFNILKTKASTNHKPSVSAALQRLTIKKILKDYNDYMNTYMTQDKILSTYNSSDNKSLERRLVTCVDNLTSMVKDFNKTREGNDNNAAGITEIQIRQEIYAMLGNRGFGQKGNQVINDLKKALLKMLEHYRAITDDTISKKQEDHADEIILGIIRIFKYRLLTQEPIVTFRWFEHGEPLNDTLMEWVSAGEDETNMFVDICAFPAIGVNFDDPTKCQIYTKAQVQICNIPTAPKEKQMVSKFKQQITISPLSNTMKQPKINNDNVPQLRNLLALFTILIMIIGSITVPNDNLALDSNINSTFFGTNITEKNGDIALDSNIDSTFFGTNITKKSSYD</sequence>